<comment type="catalytic activity">
    <reaction evidence="5">
        <text>GDP-alpha-D-mannose = GDP-4-dehydro-alpha-D-rhamnose + H2O</text>
        <dbReference type="Rhea" id="RHEA:23820"/>
        <dbReference type="ChEBI" id="CHEBI:15377"/>
        <dbReference type="ChEBI" id="CHEBI:57527"/>
        <dbReference type="ChEBI" id="CHEBI:57964"/>
        <dbReference type="EC" id="4.2.1.47"/>
    </reaction>
</comment>
<comment type="similarity">
    <text evidence="2 5">Belongs to the NAD(P)-dependent epimerase/dehydratase family. GDP-mannose 4,6-dehydratase subfamily.</text>
</comment>
<name>A0ABQ1L7M3_9RHOB</name>
<evidence type="ECO:0000259" key="6">
    <source>
        <dbReference type="Pfam" id="PF16363"/>
    </source>
</evidence>
<dbReference type="NCBIfam" id="TIGR01472">
    <property type="entry name" value="gmd"/>
    <property type="match status" value="1"/>
</dbReference>
<dbReference type="Gene3D" id="3.40.50.720">
    <property type="entry name" value="NAD(P)-binding Rossmann-like Domain"/>
    <property type="match status" value="1"/>
</dbReference>
<gene>
    <name evidence="7" type="primary">rfbD</name>
    <name evidence="5" type="synonym">gmd</name>
    <name evidence="7" type="ORF">GCM10011363_41850</name>
</gene>
<dbReference type="Gene3D" id="3.90.25.10">
    <property type="entry name" value="UDP-galactose 4-epimerase, domain 1"/>
    <property type="match status" value="1"/>
</dbReference>
<dbReference type="EC" id="4.2.1.47" evidence="3 5"/>
<dbReference type="EMBL" id="BMFC01000019">
    <property type="protein sequence ID" value="GGC20795.1"/>
    <property type="molecule type" value="Genomic_DNA"/>
</dbReference>
<evidence type="ECO:0000313" key="7">
    <source>
        <dbReference type="EMBL" id="GGC20795.1"/>
    </source>
</evidence>
<evidence type="ECO:0000256" key="2">
    <source>
        <dbReference type="ARBA" id="ARBA00009263"/>
    </source>
</evidence>
<evidence type="ECO:0000256" key="5">
    <source>
        <dbReference type="HAMAP-Rule" id="MF_00955"/>
    </source>
</evidence>
<keyword evidence="8" id="KW-1185">Reference proteome</keyword>
<feature type="domain" description="NAD(P)-binding" evidence="6">
    <location>
        <begin position="30"/>
        <end position="353"/>
    </location>
</feature>
<dbReference type="CDD" id="cd05260">
    <property type="entry name" value="GDP_MD_SDR_e"/>
    <property type="match status" value="1"/>
</dbReference>
<evidence type="ECO:0000256" key="4">
    <source>
        <dbReference type="ARBA" id="ARBA00023239"/>
    </source>
</evidence>
<dbReference type="Proteomes" id="UP000645462">
    <property type="component" value="Unassembled WGS sequence"/>
</dbReference>
<comment type="caution">
    <text evidence="5">Lacks conserved residue(s) required for the propagation of feature annotation.</text>
</comment>
<proteinExistence type="inferred from homology"/>
<dbReference type="PANTHER" id="PTHR43715">
    <property type="entry name" value="GDP-MANNOSE 4,6-DEHYDRATASE"/>
    <property type="match status" value="1"/>
</dbReference>
<comment type="function">
    <text evidence="5">Catalyzes the conversion of GDP-D-mannose to GDP-4-dehydro-6-deoxy-D-mannose.</text>
</comment>
<dbReference type="Pfam" id="PF16363">
    <property type="entry name" value="GDP_Man_Dehyd"/>
    <property type="match status" value="1"/>
</dbReference>
<protein>
    <recommendedName>
        <fullName evidence="3 5">GDP-mannose 4,6-dehydratase</fullName>
        <ecNumber evidence="3 5">4.2.1.47</ecNumber>
    </recommendedName>
    <alternativeName>
        <fullName evidence="5">GDP-D-mannose dehydratase</fullName>
    </alternativeName>
</protein>
<reference evidence="8" key="1">
    <citation type="journal article" date="2019" name="Int. J. Syst. Evol. Microbiol.">
        <title>The Global Catalogue of Microorganisms (GCM) 10K type strain sequencing project: providing services to taxonomists for standard genome sequencing and annotation.</title>
        <authorList>
            <consortium name="The Broad Institute Genomics Platform"/>
            <consortium name="The Broad Institute Genome Sequencing Center for Infectious Disease"/>
            <person name="Wu L."/>
            <person name="Ma J."/>
        </authorList>
    </citation>
    <scope>NUCLEOTIDE SEQUENCE [LARGE SCALE GENOMIC DNA]</scope>
    <source>
        <strain evidence="8">CGMCC 1.12478</strain>
    </source>
</reference>
<dbReference type="PANTHER" id="PTHR43715:SF1">
    <property type="entry name" value="GDP-MANNOSE 4,6 DEHYDRATASE"/>
    <property type="match status" value="1"/>
</dbReference>
<evidence type="ECO:0000256" key="1">
    <source>
        <dbReference type="ARBA" id="ARBA00001937"/>
    </source>
</evidence>
<dbReference type="RefSeq" id="WP_188484051.1">
    <property type="nucleotide sequence ID" value="NZ_BMFC01000019.1"/>
</dbReference>
<dbReference type="HAMAP" id="MF_00955">
    <property type="entry name" value="GDP_Man_dehydratase"/>
    <property type="match status" value="1"/>
</dbReference>
<accession>A0ABQ1L7M3</accession>
<comment type="cofactor">
    <cofactor evidence="1 5">
        <name>NADP(+)</name>
        <dbReference type="ChEBI" id="CHEBI:58349"/>
    </cofactor>
</comment>
<dbReference type="SUPFAM" id="SSF51735">
    <property type="entry name" value="NAD(P)-binding Rossmann-fold domains"/>
    <property type="match status" value="1"/>
</dbReference>
<evidence type="ECO:0000256" key="3">
    <source>
        <dbReference type="ARBA" id="ARBA00011989"/>
    </source>
</evidence>
<comment type="caution">
    <text evidence="7">The sequence shown here is derived from an EMBL/GenBank/DDBJ whole genome shotgun (WGS) entry which is preliminary data.</text>
</comment>
<dbReference type="InterPro" id="IPR006368">
    <property type="entry name" value="GDP_Man_deHydtase"/>
</dbReference>
<keyword evidence="4 5" id="KW-0456">Lyase</keyword>
<dbReference type="InterPro" id="IPR036291">
    <property type="entry name" value="NAD(P)-bd_dom_sf"/>
</dbReference>
<dbReference type="InterPro" id="IPR016040">
    <property type="entry name" value="NAD(P)-bd_dom"/>
</dbReference>
<sequence>MIPAATTPHLSRIPPCAFPPSGDTPRKRAFITGITGQDGAYLAQLLLDKGYEVHGGMRRNAQAERARLETLGIADRVILHDLDLTEMTNIFRLIRGVPVDEFYNLAAQSFVGASWEQPIYAGDVNGMGVARLLDTLRTLAPATRFYQASTSEMFGLVQAVPQVETTPFYPRSPYGVAKAYGHYITVNYRESFGMHASCGILFNHESPLRGEEFVTRKITRGLARIARGANAPIQLGNLSARRDWGFAGDYVEGMWRMLQQDIPSDYVLATGVTTPIRDFVSFAAEALDMPLDWRGEGVEEVATDRRTGRRVVEVNPAFFRPAEVELLVGDASRARTRLGWRPRVDVRGLAAMMARADYDAVA</sequence>
<organism evidence="7 8">
    <name type="scientific">Marivita lacus</name>
    <dbReference type="NCBI Taxonomy" id="1323742"/>
    <lineage>
        <taxon>Bacteria</taxon>
        <taxon>Pseudomonadati</taxon>
        <taxon>Pseudomonadota</taxon>
        <taxon>Alphaproteobacteria</taxon>
        <taxon>Rhodobacterales</taxon>
        <taxon>Roseobacteraceae</taxon>
        <taxon>Marivita</taxon>
    </lineage>
</organism>
<evidence type="ECO:0000313" key="8">
    <source>
        <dbReference type="Proteomes" id="UP000645462"/>
    </source>
</evidence>
<keyword evidence="5" id="KW-0521">NADP</keyword>